<dbReference type="OrthoDB" id="342726at2759"/>
<evidence type="ECO:0000256" key="6">
    <source>
        <dbReference type="ARBA" id="ARBA00022692"/>
    </source>
</evidence>
<dbReference type="GO" id="GO:0005262">
    <property type="term" value="F:calcium channel activity"/>
    <property type="evidence" value="ECO:0007669"/>
    <property type="project" value="UniProtKB-UniRule"/>
</dbReference>
<keyword evidence="11 14" id="KW-0406">Ion transport</keyword>
<keyword evidence="4" id="KW-0109">Calcium transport</keyword>
<keyword evidence="8 14" id="KW-0106">Calcium</keyword>
<evidence type="ECO:0000256" key="10">
    <source>
        <dbReference type="ARBA" id="ARBA00023054"/>
    </source>
</evidence>
<dbReference type="PIRSF" id="PIRSF023322">
    <property type="entry name" value="DUF841_euk"/>
    <property type="match status" value="1"/>
</dbReference>
<evidence type="ECO:0000256" key="7">
    <source>
        <dbReference type="ARBA" id="ARBA00022824"/>
    </source>
</evidence>
<comment type="function">
    <text evidence="14">Calcium-selective channel required to prevent calcium stores from overfilling.</text>
</comment>
<evidence type="ECO:0000256" key="4">
    <source>
        <dbReference type="ARBA" id="ARBA00022568"/>
    </source>
</evidence>
<keyword evidence="7 14" id="KW-0256">Endoplasmic reticulum</keyword>
<evidence type="ECO:0000256" key="14">
    <source>
        <dbReference type="PIRNR" id="PIRNR023322"/>
    </source>
</evidence>
<evidence type="ECO:0000313" key="17">
    <source>
        <dbReference type="Proteomes" id="UP000001950"/>
    </source>
</evidence>
<dbReference type="PANTHER" id="PTHR20917">
    <property type="entry name" value="PNAS-RELATED"/>
    <property type="match status" value="1"/>
</dbReference>
<accession>Q4UBZ7</accession>
<keyword evidence="17" id="KW-1185">Reference proteome</keyword>
<keyword evidence="10" id="KW-0175">Coiled coil</keyword>
<dbReference type="SMART" id="SM01415">
    <property type="entry name" value="DUF106"/>
    <property type="match status" value="1"/>
</dbReference>
<protein>
    <recommendedName>
        <fullName evidence="14">Calcium load-activated calcium channel</fullName>
        <shortName evidence="14">CLAC channel</shortName>
    </recommendedName>
</protein>
<keyword evidence="12 14" id="KW-0472">Membrane</keyword>
<evidence type="ECO:0000313" key="16">
    <source>
        <dbReference type="EMBL" id="CAI75654.1"/>
    </source>
</evidence>
<sequence>MDNDPIVSEVNKRDTVLILLFGVISGVLNEVISWLFIYRKEKFKKSFNELCDAFELYMLSKGYNVVVARSKTMSHGGESPSKVLMEKSKNIKGNLTFSTFITGLLLMGLMPAVMSVFEYSVVAKLPFTPLPPLSMFTHSKLLGNDITDCTATAVYTVISILARQYTKALLGYFPISYSILYRFESPLSPFRESVLQEQVKREK</sequence>
<keyword evidence="5 14" id="KW-0107">Calcium channel</keyword>
<dbReference type="Pfam" id="PF01956">
    <property type="entry name" value="EMC3_TMCO1"/>
    <property type="match status" value="1"/>
</dbReference>
<feature type="transmembrane region" description="Helical" evidence="15">
    <location>
        <begin position="16"/>
        <end position="37"/>
    </location>
</feature>
<organism evidence="16 17">
    <name type="scientific">Theileria annulata</name>
    <dbReference type="NCBI Taxonomy" id="5874"/>
    <lineage>
        <taxon>Eukaryota</taxon>
        <taxon>Sar</taxon>
        <taxon>Alveolata</taxon>
        <taxon>Apicomplexa</taxon>
        <taxon>Aconoidasida</taxon>
        <taxon>Piroplasmida</taxon>
        <taxon>Theileriidae</taxon>
        <taxon>Theileria</taxon>
    </lineage>
</organism>
<proteinExistence type="inferred from homology"/>
<dbReference type="GeneID" id="3864894"/>
<dbReference type="GO" id="GO:0005789">
    <property type="term" value="C:endoplasmic reticulum membrane"/>
    <property type="evidence" value="ECO:0007669"/>
    <property type="project" value="UniProtKB-SubCell"/>
</dbReference>
<evidence type="ECO:0000256" key="12">
    <source>
        <dbReference type="ARBA" id="ARBA00023136"/>
    </source>
</evidence>
<keyword evidence="13" id="KW-0407">Ion channel</keyword>
<dbReference type="EMBL" id="CR940352">
    <property type="protein sequence ID" value="CAI75654.1"/>
    <property type="molecule type" value="Genomic_DNA"/>
</dbReference>
<dbReference type="PANTHER" id="PTHR20917:SF0">
    <property type="entry name" value="CALCIUM LOAD-ACTIVATED CALCIUM CHANNEL"/>
    <property type="match status" value="1"/>
</dbReference>
<dbReference type="GO" id="GO:0032469">
    <property type="term" value="P:endoplasmic reticulum calcium ion homeostasis"/>
    <property type="evidence" value="ECO:0007669"/>
    <property type="project" value="UniProtKB-UniRule"/>
</dbReference>
<dbReference type="AlphaFoldDB" id="Q4UBZ7"/>
<evidence type="ECO:0000256" key="13">
    <source>
        <dbReference type="ARBA" id="ARBA00023303"/>
    </source>
</evidence>
<dbReference type="KEGG" id="tan:TA04580"/>
<keyword evidence="3 14" id="KW-0813">Transport</keyword>
<gene>
    <name evidence="16" type="ORF">TA04580</name>
</gene>
<feature type="transmembrane region" description="Helical" evidence="15">
    <location>
        <begin position="95"/>
        <end position="117"/>
    </location>
</feature>
<keyword evidence="6 15" id="KW-0812">Transmembrane</keyword>
<evidence type="ECO:0000256" key="11">
    <source>
        <dbReference type="ARBA" id="ARBA00023065"/>
    </source>
</evidence>
<dbReference type="InterPro" id="IPR002809">
    <property type="entry name" value="EMC3/TMCO1"/>
</dbReference>
<evidence type="ECO:0000256" key="5">
    <source>
        <dbReference type="ARBA" id="ARBA00022673"/>
    </source>
</evidence>
<evidence type="ECO:0000256" key="9">
    <source>
        <dbReference type="ARBA" id="ARBA00022989"/>
    </source>
</evidence>
<dbReference type="InterPro" id="IPR008559">
    <property type="entry name" value="TMCO1"/>
</dbReference>
<dbReference type="InParanoid" id="Q4UBZ7"/>
<evidence type="ECO:0000256" key="15">
    <source>
        <dbReference type="SAM" id="Phobius"/>
    </source>
</evidence>
<keyword evidence="9 15" id="KW-1133">Transmembrane helix</keyword>
<comment type="subcellular location">
    <subcellularLocation>
        <location evidence="1">Endoplasmic reticulum membrane</location>
        <topology evidence="1">Multi-pass membrane protein</topology>
    </subcellularLocation>
</comment>
<dbReference type="VEuPathDB" id="PiroplasmaDB:TA04580"/>
<reference evidence="16 17" key="1">
    <citation type="journal article" date="2005" name="Science">
        <title>Genome of the host-cell transforming parasite Theileria annulata compared with T. parva.</title>
        <authorList>
            <person name="Pain A."/>
            <person name="Renauld H."/>
            <person name="Berriman M."/>
            <person name="Murphy L."/>
            <person name="Yeats C.A."/>
            <person name="Weir W."/>
            <person name="Kerhornou A."/>
            <person name="Aslett M."/>
            <person name="Bishop R."/>
            <person name="Bouchier C."/>
            <person name="Cochet M."/>
            <person name="Coulson R.M.R."/>
            <person name="Cronin A."/>
            <person name="de Villiers E.P."/>
            <person name="Fraser A."/>
            <person name="Fosker N."/>
            <person name="Gardner M."/>
            <person name="Goble A."/>
            <person name="Griffiths-Jones S."/>
            <person name="Harris D.E."/>
            <person name="Katzer F."/>
            <person name="Larke N."/>
            <person name="Lord A."/>
            <person name="Maser P."/>
            <person name="McKellar S."/>
            <person name="Mooney P."/>
            <person name="Morton F."/>
            <person name="Nene V."/>
            <person name="O'Neil S."/>
            <person name="Price C."/>
            <person name="Quail M.A."/>
            <person name="Rabbinowitsch E."/>
            <person name="Rawlings N.D."/>
            <person name="Rutter S."/>
            <person name="Saunders D."/>
            <person name="Seeger K."/>
            <person name="Shah T."/>
            <person name="Squares R."/>
            <person name="Squares S."/>
            <person name="Tivey A."/>
            <person name="Walker A.R."/>
            <person name="Woodward J."/>
            <person name="Dobbelaere D.A.E."/>
            <person name="Langsley G."/>
            <person name="Rajandream M.A."/>
            <person name="McKeever D."/>
            <person name="Shiels B."/>
            <person name="Tait A."/>
            <person name="Barrell B.G."/>
            <person name="Hall N."/>
        </authorList>
    </citation>
    <scope>NUCLEOTIDE SEQUENCE [LARGE SCALE GENOMIC DNA]</scope>
    <source>
        <strain evidence="17">Ankara</strain>
    </source>
</reference>
<dbReference type="FunCoup" id="Q4UBZ7">
    <property type="interactions" value="115"/>
</dbReference>
<evidence type="ECO:0000256" key="8">
    <source>
        <dbReference type="ARBA" id="ARBA00022837"/>
    </source>
</evidence>
<dbReference type="eggNOG" id="KOG3312">
    <property type="taxonomic scope" value="Eukaryota"/>
</dbReference>
<dbReference type="RefSeq" id="XP_955130.1">
    <property type="nucleotide sequence ID" value="XM_950037.1"/>
</dbReference>
<dbReference type="OMA" id="GMFGDFK"/>
<dbReference type="STRING" id="5874.Q4UBZ7"/>
<dbReference type="Proteomes" id="UP000001950">
    <property type="component" value="Chromosome 3"/>
</dbReference>
<evidence type="ECO:0000256" key="1">
    <source>
        <dbReference type="ARBA" id="ARBA00004477"/>
    </source>
</evidence>
<evidence type="ECO:0000256" key="2">
    <source>
        <dbReference type="ARBA" id="ARBA00006537"/>
    </source>
</evidence>
<name>Q4UBZ7_THEAN</name>
<comment type="similarity">
    <text evidence="2 14">Belongs to the TMCO1 family.</text>
</comment>
<evidence type="ECO:0000256" key="3">
    <source>
        <dbReference type="ARBA" id="ARBA00022448"/>
    </source>
</evidence>